<evidence type="ECO:0000256" key="1">
    <source>
        <dbReference type="ARBA" id="ARBA00006994"/>
    </source>
</evidence>
<keyword evidence="6" id="KW-0963">Cytoplasm</keyword>
<keyword evidence="4 6" id="KW-0378">Hydrolase</keyword>
<dbReference type="InterPro" id="IPR041106">
    <property type="entry name" value="XRN1_D2_D3"/>
</dbReference>
<reference evidence="13" key="1">
    <citation type="submission" date="2021-03" db="EMBL/GenBank/DDBJ databases">
        <title>Draft genome sequence of rust myrtle Austropuccinia psidii MF-1, a brazilian biotype.</title>
        <authorList>
            <person name="Quecine M.C."/>
            <person name="Pachon D.M.R."/>
            <person name="Bonatelli M.L."/>
            <person name="Correr F.H."/>
            <person name="Franceschini L.M."/>
            <person name="Leite T.F."/>
            <person name="Margarido G.R.A."/>
            <person name="Almeida C.A."/>
            <person name="Ferrarezi J.A."/>
            <person name="Labate C.A."/>
        </authorList>
    </citation>
    <scope>NUCLEOTIDE SEQUENCE</scope>
    <source>
        <strain evidence="13">MF-1</strain>
    </source>
</reference>
<feature type="domain" description="5'-3' exoribonuclease 1 D1" evidence="11">
    <location>
        <begin position="741"/>
        <end position="925"/>
    </location>
</feature>
<keyword evidence="6" id="KW-0866">Nonsense-mediated mRNA decay</keyword>
<sequence>MGISKFFKWMSQRYPCVLQLVEEKRIPQFDNLYLDMNGIIHHCSHPNEGDAHYRITEEQIFLAIFAYLEHLFALVKPQKLFFLAVDGVAPRAKMNQQRARRFKTAREMQELIDKAMRRGENLPKTTSFDSNCITPGTPFMALLSEQLKYFINKKVSEDSGWKDVTIILSGHDVPGEGEHKIMEYIRLSKAQKDYDANVRHCLYGLDADLIMLGLLSHDPHFCLLREEVKFTPKKTSSTKALEIQRFYLLHISLVREYLDWEFASLKNDINFPYDLERIIDDFILLCIFVGNDFLPHLPGLHINEGALGMIFKLYKKILPLAQGYLNEFGVLNTSRLQLMLNELSDYEREQFEHQCADSSWLQAKRSSNNRSTSSRSKKQLILSAQQRDLLHQVEHFVRQNVNSPLKFEAALSLPATYPAKDRKFLKDLASDLNLCIFFDDFNEDDEPIIVLAFDVDSSNSYDEDLDGVKNMLQDFEIAQDRNIPKSNMLPPKIEKALSKYNSAPMENEWNEEEFDQSEAKKFQEVFCKWKSEYYAEKMQLDFYDPKQLGQLAYTYIEGLQWVLHYYYSGVASWSWFYPYHYSPKISDLCNVASYQFNFDLDQPFKPFEQLMGVLPAASSAHVPPAYRELMFNSESPIIDFYPQDFQTDLNGKKHEWEAIVKIPFIDQNLLLKSMQACEHTLNEEERRRNQFGTSWQFQHDFKASITYPSSLPGFFPNLINCHSRMTKYDLPVLRGLRLNKGLCEGVLLGKDTIAGFPSFHNIPHSGELRLHGVKVHQSESKGESIIITIEDIHKGTKGEDLANALIGRQVYVGYPFLREAKVIALSDNLFRYDKDIMSSRCRSTPHSSYISTWKRTADQLEHDYSKTLGLLIGSVDIIVHVKPIKGLKRMDDGALIKNYEDGEMEYALQTIVLSVSSEDPRFLERNARPVLEDFPEQSKVFFLGGLHYGSPGQVVGYSQQKLTLRLMFFSTDRQENLSFKSLIKSANNLPYFSSYQVTKRLGIGAIALSKITSSFMVTDDEVGGQKVNIGLNLKFEAKSQKVIGMSRKGENGWEYSLKALELISEYHRLFPEICATIHSHPNRSIQNSRDFFGPGSAEKLTALKSWINEKGIRGFERVSLYADSLDRDCITSLQSLASQFSAGRIPENMKQAVIRNVPRNVLLKPAHAEERLHDQTFELGDRVTMVSDRGTVPISAKGTVVGVTEKFIEVVFDGPFIGGTDLSNRCQEYHGATVPPSTLLNLTFPQYTQSMGAQPPPANSFESKTRNQMGFRFHRGRGMKPALHPPQLLSQPHQSNHAQPPHPALRARRPHQWGQHVGTSKRVP</sequence>
<feature type="domain" description="Exoribonuclease Xrn1 D2/D3" evidence="12">
    <location>
        <begin position="929"/>
        <end position="1153"/>
    </location>
</feature>
<keyword evidence="5 6" id="KW-0269">Exonuclease</keyword>
<evidence type="ECO:0000256" key="5">
    <source>
        <dbReference type="ARBA" id="ARBA00022839"/>
    </source>
</evidence>
<dbReference type="Gene3D" id="2.30.30.30">
    <property type="match status" value="1"/>
</dbReference>
<keyword evidence="2" id="KW-0507">mRNA processing</keyword>
<dbReference type="OrthoDB" id="372487at2759"/>
<dbReference type="Pfam" id="PF18129">
    <property type="entry name" value="SH3_12"/>
    <property type="match status" value="1"/>
</dbReference>
<dbReference type="GO" id="GO:0004534">
    <property type="term" value="F:5'-3' RNA exonuclease activity"/>
    <property type="evidence" value="ECO:0007669"/>
    <property type="project" value="UniProtKB-ARBA"/>
</dbReference>
<keyword evidence="6" id="KW-0694">RNA-binding</keyword>
<dbReference type="PIRSF" id="PIRSF006743">
    <property type="entry name" value="Exonuclease_Xnr1"/>
    <property type="match status" value="1"/>
</dbReference>
<comment type="similarity">
    <text evidence="1">Belongs to the 5'-3' exonuclease family. XRN2/RAT1 subfamily.</text>
</comment>
<evidence type="ECO:0000256" key="4">
    <source>
        <dbReference type="ARBA" id="ARBA00022801"/>
    </source>
</evidence>
<dbReference type="Gene3D" id="1.25.40.1050">
    <property type="match status" value="1"/>
</dbReference>
<dbReference type="Pfam" id="PF03159">
    <property type="entry name" value="XRN_N"/>
    <property type="match status" value="1"/>
</dbReference>
<dbReference type="GO" id="GO:0000184">
    <property type="term" value="P:nuclear-transcribed mRNA catabolic process, nonsense-mediated decay"/>
    <property type="evidence" value="ECO:0007669"/>
    <property type="project" value="UniProtKB-KW"/>
</dbReference>
<dbReference type="InterPro" id="IPR004859">
    <property type="entry name" value="Xrn1_N"/>
</dbReference>
<keyword evidence="3 6" id="KW-0540">Nuclease</keyword>
<dbReference type="PANTHER" id="PTHR12341:SF7">
    <property type="entry name" value="5'-3' EXORIBONUCLEASE 1"/>
    <property type="match status" value="1"/>
</dbReference>
<dbReference type="EC" id="3.1.13.-" evidence="6"/>
<evidence type="ECO:0000256" key="3">
    <source>
        <dbReference type="ARBA" id="ARBA00022722"/>
    </source>
</evidence>
<dbReference type="GO" id="GO:0006397">
    <property type="term" value="P:mRNA processing"/>
    <property type="evidence" value="ECO:0007669"/>
    <property type="project" value="UniProtKB-KW"/>
</dbReference>
<evidence type="ECO:0000256" key="7">
    <source>
        <dbReference type="SAM" id="MobiDB-lite"/>
    </source>
</evidence>
<dbReference type="Gene3D" id="3.40.50.12390">
    <property type="match status" value="2"/>
</dbReference>
<feature type="region of interest" description="Disordered" evidence="7">
    <location>
        <begin position="1276"/>
        <end position="1324"/>
    </location>
</feature>
<dbReference type="FunFam" id="1.25.40.1050:FF:000002">
    <property type="entry name" value="5'-3' exoribonuclease"/>
    <property type="match status" value="1"/>
</dbReference>
<comment type="subcellular location">
    <subcellularLocation>
        <location evidence="6">Cytoplasm</location>
    </subcellularLocation>
</comment>
<evidence type="ECO:0000259" key="8">
    <source>
        <dbReference type="Pfam" id="PF03159"/>
    </source>
</evidence>
<evidence type="ECO:0000259" key="9">
    <source>
        <dbReference type="Pfam" id="PF17846"/>
    </source>
</evidence>
<protein>
    <recommendedName>
        <fullName evidence="6">5'-3' exoribonuclease 1</fullName>
        <ecNumber evidence="6">3.1.13.-</ecNumber>
    </recommendedName>
</protein>
<comment type="caution">
    <text evidence="13">The sequence shown here is derived from an EMBL/GenBank/DDBJ whole genome shotgun (WGS) entry which is preliminary data.</text>
</comment>
<gene>
    <name evidence="13" type="ORF">O181_004972</name>
</gene>
<dbReference type="FunFam" id="3.40.50.12390:FF:000002">
    <property type="entry name" value="5'-3' exoribonuclease 1"/>
    <property type="match status" value="1"/>
</dbReference>
<evidence type="ECO:0000259" key="12">
    <source>
        <dbReference type="Pfam" id="PF18334"/>
    </source>
</evidence>
<evidence type="ECO:0000259" key="11">
    <source>
        <dbReference type="Pfam" id="PF18332"/>
    </source>
</evidence>
<dbReference type="CDD" id="cd09897">
    <property type="entry name" value="H3TH_FEN1-XPG-like"/>
    <property type="match status" value="1"/>
</dbReference>
<dbReference type="EMBL" id="AVOT02000993">
    <property type="protein sequence ID" value="MBW0465257.1"/>
    <property type="molecule type" value="Genomic_DNA"/>
</dbReference>
<accession>A0A9Q3BHW4</accession>
<proteinExistence type="inferred from homology"/>
<dbReference type="CDD" id="cd18673">
    <property type="entry name" value="PIN_XRN1-2-like"/>
    <property type="match status" value="1"/>
</dbReference>
<feature type="domain" description="Xrn1 helical" evidence="9">
    <location>
        <begin position="273"/>
        <end position="692"/>
    </location>
</feature>
<dbReference type="Pfam" id="PF18334">
    <property type="entry name" value="XRN1_D2_D3"/>
    <property type="match status" value="1"/>
</dbReference>
<feature type="domain" description="Xrn1 N-terminal" evidence="8">
    <location>
        <begin position="1"/>
        <end position="227"/>
    </location>
</feature>
<dbReference type="Pfam" id="PF17846">
    <property type="entry name" value="XRN_M"/>
    <property type="match status" value="1"/>
</dbReference>
<dbReference type="InterPro" id="IPR014722">
    <property type="entry name" value="Rib_uL2_dom2"/>
</dbReference>
<dbReference type="InterPro" id="IPR041385">
    <property type="entry name" value="SH3_12"/>
</dbReference>
<evidence type="ECO:0000313" key="14">
    <source>
        <dbReference type="Proteomes" id="UP000765509"/>
    </source>
</evidence>
<evidence type="ECO:0000259" key="10">
    <source>
        <dbReference type="Pfam" id="PF18129"/>
    </source>
</evidence>
<evidence type="ECO:0000256" key="6">
    <source>
        <dbReference type="PIRNR" id="PIRNR006743"/>
    </source>
</evidence>
<feature type="domain" description="5'-3' exoribonuclease 1 SH3-like" evidence="10">
    <location>
        <begin position="1175"/>
        <end position="1241"/>
    </location>
</feature>
<dbReference type="Pfam" id="PF18332">
    <property type="entry name" value="XRN1_D1"/>
    <property type="match status" value="1"/>
</dbReference>
<dbReference type="Gene3D" id="2.170.260.40">
    <property type="match status" value="1"/>
</dbReference>
<dbReference type="InterPro" id="IPR016494">
    <property type="entry name" value="5_3_exoribonuclease_1"/>
</dbReference>
<dbReference type="InterPro" id="IPR027073">
    <property type="entry name" value="5_3_exoribonuclease"/>
</dbReference>
<dbReference type="GO" id="GO:0003723">
    <property type="term" value="F:RNA binding"/>
    <property type="evidence" value="ECO:0007669"/>
    <property type="project" value="UniProtKB-KW"/>
</dbReference>
<dbReference type="InterPro" id="IPR047007">
    <property type="entry name" value="XRN1_D1_sf"/>
</dbReference>
<dbReference type="GO" id="GO:0005634">
    <property type="term" value="C:nucleus"/>
    <property type="evidence" value="ECO:0007669"/>
    <property type="project" value="TreeGrafter"/>
</dbReference>
<keyword evidence="14" id="KW-1185">Reference proteome</keyword>
<dbReference type="InterPro" id="IPR041412">
    <property type="entry name" value="Xrn1_helical"/>
</dbReference>
<dbReference type="Proteomes" id="UP000765509">
    <property type="component" value="Unassembled WGS sequence"/>
</dbReference>
<dbReference type="InterPro" id="IPR047008">
    <property type="entry name" value="XRN1_SH3_sf"/>
</dbReference>
<evidence type="ECO:0000313" key="13">
    <source>
        <dbReference type="EMBL" id="MBW0465257.1"/>
    </source>
</evidence>
<dbReference type="GO" id="GO:0016075">
    <property type="term" value="P:rRNA catabolic process"/>
    <property type="evidence" value="ECO:0007669"/>
    <property type="project" value="TreeGrafter"/>
</dbReference>
<dbReference type="PANTHER" id="PTHR12341">
    <property type="entry name" value="5'-&gt;3' EXORIBONUCLEASE"/>
    <property type="match status" value="1"/>
</dbReference>
<name>A0A9Q3BHW4_9BASI</name>
<organism evidence="13 14">
    <name type="scientific">Austropuccinia psidii MF-1</name>
    <dbReference type="NCBI Taxonomy" id="1389203"/>
    <lineage>
        <taxon>Eukaryota</taxon>
        <taxon>Fungi</taxon>
        <taxon>Dikarya</taxon>
        <taxon>Basidiomycota</taxon>
        <taxon>Pucciniomycotina</taxon>
        <taxon>Pucciniomycetes</taxon>
        <taxon>Pucciniales</taxon>
        <taxon>Sphaerophragmiaceae</taxon>
        <taxon>Austropuccinia</taxon>
    </lineage>
</organism>
<dbReference type="InterPro" id="IPR040992">
    <property type="entry name" value="XRN1_D1"/>
</dbReference>
<dbReference type="Gene3D" id="2.30.30.750">
    <property type="match status" value="1"/>
</dbReference>
<dbReference type="GO" id="GO:0005737">
    <property type="term" value="C:cytoplasm"/>
    <property type="evidence" value="ECO:0007669"/>
    <property type="project" value="UniProtKB-SubCell"/>
</dbReference>
<evidence type="ECO:0000256" key="2">
    <source>
        <dbReference type="ARBA" id="ARBA00022664"/>
    </source>
</evidence>
<comment type="function">
    <text evidence="6">Multifunctional protein that exhibits several independent functions at different levels of the cellular processes. 5'-3' exonuclease component of the nonsense-mediated mRNA decay (NMD) which is a highly conserved mRNA degradation pathway, an RNA surveillance system whose role is to identify and rid cells of mRNA with premature termination codons and thus prevents accumulation of potentially harmful truncated proteins.</text>
</comment>